<evidence type="ECO:0000256" key="2">
    <source>
        <dbReference type="ARBA" id="ARBA00022553"/>
    </source>
</evidence>
<feature type="binding site" evidence="11">
    <location>
        <begin position="10"/>
        <end position="12"/>
    </location>
    <ligand>
        <name>substrate</name>
    </ligand>
</feature>
<keyword evidence="4 12" id="KW-0460">Magnesium</keyword>
<comment type="cofactor">
    <cofactor evidence="12">
        <name>Mg(2+)</name>
        <dbReference type="ChEBI" id="CHEBI:18420"/>
    </cofactor>
    <text evidence="12">Binds 2 magnesium ions per subunit.</text>
</comment>
<feature type="binding site" evidence="11">
    <location>
        <position position="77"/>
    </location>
    <ligand>
        <name>substrate</name>
    </ligand>
</feature>
<dbReference type="InterPro" id="IPR010972">
    <property type="entry name" value="Beta-PGM"/>
</dbReference>
<feature type="site" description="Important for catalytic activity and assists the phosphoryl transfer reaction to Asp8 by balancing charge and orienting the reacting groups" evidence="13">
    <location>
        <position position="115"/>
    </location>
</feature>
<dbReference type="NCBIfam" id="TIGR02009">
    <property type="entry name" value="PGMB-YQAB-SF"/>
    <property type="match status" value="1"/>
</dbReference>
<feature type="binding site" evidence="11">
    <location>
        <position position="26"/>
    </location>
    <ligand>
        <name>substrate</name>
    </ligand>
</feature>
<evidence type="ECO:0000256" key="5">
    <source>
        <dbReference type="ARBA" id="ARBA00023235"/>
    </source>
</evidence>
<dbReference type="GO" id="GO:0005975">
    <property type="term" value="P:carbohydrate metabolic process"/>
    <property type="evidence" value="ECO:0007669"/>
    <property type="project" value="InterPro"/>
</dbReference>
<feature type="binding site" evidence="11">
    <location>
        <position position="146"/>
    </location>
    <ligand>
        <name>substrate</name>
    </ligand>
</feature>
<evidence type="ECO:0000256" key="11">
    <source>
        <dbReference type="PIRSR" id="PIRSR610972-2"/>
    </source>
</evidence>
<feature type="binding site" evidence="12">
    <location>
        <position position="12"/>
    </location>
    <ligand>
        <name>Mg(2+)</name>
        <dbReference type="ChEBI" id="CHEBI:18420"/>
    </ligand>
</feature>
<dbReference type="InterPro" id="IPR023198">
    <property type="entry name" value="PGP-like_dom2"/>
</dbReference>
<evidence type="ECO:0000313" key="15">
    <source>
        <dbReference type="Proteomes" id="UP001084197"/>
    </source>
</evidence>
<evidence type="ECO:0000256" key="12">
    <source>
        <dbReference type="PIRSR" id="PIRSR610972-3"/>
    </source>
</evidence>
<feature type="binding site" evidence="11">
    <location>
        <begin position="45"/>
        <end position="50"/>
    </location>
    <ligand>
        <name>substrate</name>
    </ligand>
</feature>
<feature type="binding site" evidence="12">
    <location>
        <position position="10"/>
    </location>
    <ligand>
        <name>Mg(2+)</name>
        <dbReference type="ChEBI" id="CHEBI:18420"/>
    </ligand>
</feature>
<feature type="binding site" evidence="11">
    <location>
        <begin position="115"/>
        <end position="119"/>
    </location>
    <ligand>
        <name>substrate</name>
    </ligand>
</feature>
<sequence>MNKVNAIIFDLDGVLVSTDHFHYKAWKKITDQLLIPFDEEVNNLLRGVSRLESLDIILDHSGLEVSDSEKKMLAEEKNQYYVEFLQELNETNIDSDVTSTLEILIEKNYKLAIGSSSRNAKFILERTKLKQYFDAVSDGNNILNSKPHPEVFLKAASYLMESPENCLVVEDAYSGIEAGNEAGMITVGIGYAADADSAQFSIKKLSDILEVLKN</sequence>
<evidence type="ECO:0000256" key="1">
    <source>
        <dbReference type="ARBA" id="ARBA00006171"/>
    </source>
</evidence>
<evidence type="ECO:0000256" key="7">
    <source>
        <dbReference type="ARBA" id="ARBA00044926"/>
    </source>
</evidence>
<evidence type="ECO:0000256" key="3">
    <source>
        <dbReference type="ARBA" id="ARBA00022723"/>
    </source>
</evidence>
<dbReference type="CDD" id="cd02598">
    <property type="entry name" value="HAD_BPGM"/>
    <property type="match status" value="1"/>
</dbReference>
<name>A0A9J6R7T3_9BACI</name>
<feature type="binding site" evidence="12">
    <location>
        <position position="171"/>
    </location>
    <ligand>
        <name>Mg(2+)</name>
        <dbReference type="ChEBI" id="CHEBI:18420"/>
    </ligand>
</feature>
<protein>
    <recommendedName>
        <fullName evidence="9">Beta-phosphoglucomutase</fullName>
        <ecNumber evidence="8">5.4.2.6</ecNumber>
    </recommendedName>
</protein>
<dbReference type="InterPro" id="IPR051600">
    <property type="entry name" value="Beta-PGM-like"/>
</dbReference>
<feature type="site" description="Important for catalytic activity and assists the phosphoryl transfer reaction to Asp8 by balancing charge and orienting the reacting groups" evidence="13">
    <location>
        <position position="146"/>
    </location>
</feature>
<feature type="active site" description="Proton donor/acceptor" evidence="10">
    <location>
        <position position="12"/>
    </location>
</feature>
<evidence type="ECO:0000256" key="13">
    <source>
        <dbReference type="PIRSR" id="PIRSR610972-4"/>
    </source>
</evidence>
<accession>A0A9J6R7T3</accession>
<dbReference type="Gene3D" id="3.40.50.1000">
    <property type="entry name" value="HAD superfamily/HAD-like"/>
    <property type="match status" value="1"/>
</dbReference>
<dbReference type="SFLD" id="SFLDG01129">
    <property type="entry name" value="C1.5:_HAD__Beta-PGM__Phosphata"/>
    <property type="match status" value="1"/>
</dbReference>
<gene>
    <name evidence="14" type="primary">pgmB</name>
    <name evidence="14" type="ORF">OWO01_00125</name>
</gene>
<dbReference type="InterPro" id="IPR036412">
    <property type="entry name" value="HAD-like_sf"/>
</dbReference>
<evidence type="ECO:0000256" key="8">
    <source>
        <dbReference type="ARBA" id="ARBA00044968"/>
    </source>
</evidence>
<dbReference type="InterPro" id="IPR023214">
    <property type="entry name" value="HAD_sf"/>
</dbReference>
<dbReference type="PANTHER" id="PTHR46193:SF18">
    <property type="entry name" value="HEXITOL PHOSPHATASE B"/>
    <property type="match status" value="1"/>
</dbReference>
<dbReference type="PANTHER" id="PTHR46193">
    <property type="entry name" value="6-PHOSPHOGLUCONATE PHOSPHATASE"/>
    <property type="match status" value="1"/>
</dbReference>
<keyword evidence="15" id="KW-1185">Reference proteome</keyword>
<dbReference type="NCBIfam" id="TIGR01990">
    <property type="entry name" value="bPGM"/>
    <property type="match status" value="1"/>
</dbReference>
<dbReference type="GO" id="GO:0008801">
    <property type="term" value="F:beta-phosphoglucomutase activity"/>
    <property type="evidence" value="ECO:0007669"/>
    <property type="project" value="UniProtKB-EC"/>
</dbReference>
<comment type="similarity">
    <text evidence="1">Belongs to the HAD-like hydrolase superfamily. CbbY/CbbZ/Gph/YieH family.</text>
</comment>
<organism evidence="14 15">
    <name type="scientific">Natronobacillus azotifigens</name>
    <dbReference type="NCBI Taxonomy" id="472978"/>
    <lineage>
        <taxon>Bacteria</taxon>
        <taxon>Bacillati</taxon>
        <taxon>Bacillota</taxon>
        <taxon>Bacilli</taxon>
        <taxon>Bacillales</taxon>
        <taxon>Bacillaceae</taxon>
        <taxon>Natronobacillus</taxon>
    </lineage>
</organism>
<proteinExistence type="inferred from homology"/>
<reference evidence="14" key="1">
    <citation type="submission" date="2022-11" db="EMBL/GenBank/DDBJ databases">
        <title>WGS of Natronobacillus azotifigens 24KS-1, an anaerobic diazotrophic haloalkaliphile from soda-rich habitats.</title>
        <authorList>
            <person name="Sorokin D.Y."/>
            <person name="Merkel A.Y."/>
        </authorList>
    </citation>
    <scope>NUCLEOTIDE SEQUENCE</scope>
    <source>
        <strain evidence="14">24KS-1</strain>
    </source>
</reference>
<dbReference type="InterPro" id="IPR006439">
    <property type="entry name" value="HAD-SF_hydro_IA"/>
</dbReference>
<dbReference type="EMBL" id="JAPRAT010000001">
    <property type="protein sequence ID" value="MCZ0701615.1"/>
    <property type="molecule type" value="Genomic_DNA"/>
</dbReference>
<dbReference type="SFLD" id="SFLDS00003">
    <property type="entry name" value="Haloacid_Dehalogenase"/>
    <property type="match status" value="1"/>
</dbReference>
<feature type="binding site" evidence="12">
    <location>
        <position position="170"/>
    </location>
    <ligand>
        <name>Mg(2+)</name>
        <dbReference type="ChEBI" id="CHEBI:18420"/>
    </ligand>
</feature>
<keyword evidence="6" id="KW-0119">Carbohydrate metabolism</keyword>
<dbReference type="Proteomes" id="UP001084197">
    <property type="component" value="Unassembled WGS sequence"/>
</dbReference>
<keyword evidence="5 14" id="KW-0413">Isomerase</keyword>
<feature type="binding site" evidence="11">
    <location>
        <position position="53"/>
    </location>
    <ligand>
        <name>substrate</name>
    </ligand>
</feature>
<dbReference type="GO" id="GO:0000287">
    <property type="term" value="F:magnesium ion binding"/>
    <property type="evidence" value="ECO:0007669"/>
    <property type="project" value="InterPro"/>
</dbReference>
<dbReference type="EC" id="5.4.2.6" evidence="8"/>
<comment type="catalytic activity">
    <reaction evidence="7">
        <text>beta-D-glucose 1-phosphate = beta-D-glucose 6-phosphate</text>
        <dbReference type="Rhea" id="RHEA:20113"/>
        <dbReference type="ChEBI" id="CHEBI:57684"/>
        <dbReference type="ChEBI" id="CHEBI:58247"/>
        <dbReference type="EC" id="5.4.2.6"/>
    </reaction>
</comment>
<dbReference type="NCBIfam" id="TIGR01509">
    <property type="entry name" value="HAD-SF-IA-v3"/>
    <property type="match status" value="1"/>
</dbReference>
<keyword evidence="3 12" id="KW-0479">Metal-binding</keyword>
<keyword evidence="2" id="KW-0597">Phosphoprotein</keyword>
<dbReference type="NCBIfam" id="TIGR01549">
    <property type="entry name" value="HAD-SF-IA-v1"/>
    <property type="match status" value="1"/>
</dbReference>
<dbReference type="InterPro" id="IPR010976">
    <property type="entry name" value="B-phosphoglucomutase_hydrolase"/>
</dbReference>
<evidence type="ECO:0000256" key="6">
    <source>
        <dbReference type="ARBA" id="ARBA00023277"/>
    </source>
</evidence>
<dbReference type="AlphaFoldDB" id="A0A9J6R7T3"/>
<evidence type="ECO:0000256" key="10">
    <source>
        <dbReference type="PIRSR" id="PIRSR610972-1"/>
    </source>
</evidence>
<dbReference type="Gene3D" id="1.10.150.240">
    <property type="entry name" value="Putative phosphatase, domain 2"/>
    <property type="match status" value="1"/>
</dbReference>
<comment type="caution">
    <text evidence="14">The sequence shown here is derived from an EMBL/GenBank/DDBJ whole genome shotgun (WGS) entry which is preliminary data.</text>
</comment>
<feature type="active site" description="Proton donor/acceptor" evidence="10">
    <location>
        <position position="10"/>
    </location>
</feature>
<evidence type="ECO:0000256" key="9">
    <source>
        <dbReference type="ARBA" id="ARBA00044991"/>
    </source>
</evidence>
<dbReference type="SUPFAM" id="SSF56784">
    <property type="entry name" value="HAD-like"/>
    <property type="match status" value="1"/>
</dbReference>
<evidence type="ECO:0000256" key="4">
    <source>
        <dbReference type="ARBA" id="ARBA00022842"/>
    </source>
</evidence>
<evidence type="ECO:0000313" key="14">
    <source>
        <dbReference type="EMBL" id="MCZ0701615.1"/>
    </source>
</evidence>
<dbReference type="RefSeq" id="WP_268778387.1">
    <property type="nucleotide sequence ID" value="NZ_JAPRAT010000001.1"/>
</dbReference>
<dbReference type="SFLD" id="SFLDG01135">
    <property type="entry name" value="C1.5.6:_HAD__Beta-PGM__Phospha"/>
    <property type="match status" value="1"/>
</dbReference>
<dbReference type="InterPro" id="IPR041492">
    <property type="entry name" value="HAD_2"/>
</dbReference>
<dbReference type="Pfam" id="PF13419">
    <property type="entry name" value="HAD_2"/>
    <property type="match status" value="1"/>
</dbReference>